<dbReference type="GO" id="GO:0022627">
    <property type="term" value="C:cytosolic small ribosomal subunit"/>
    <property type="evidence" value="ECO:0007669"/>
    <property type="project" value="TreeGrafter"/>
</dbReference>
<keyword evidence="6" id="KW-0694">RNA-binding</keyword>
<dbReference type="NCBIfam" id="TIGR00166">
    <property type="entry name" value="S6"/>
    <property type="match status" value="1"/>
</dbReference>
<dbReference type="InterPro" id="IPR000529">
    <property type="entry name" value="Ribosomal_bS6"/>
</dbReference>
<protein>
    <recommendedName>
        <fullName evidence="5 6">Small ribosomal subunit protein bS6</fullName>
    </recommendedName>
</protein>
<dbReference type="CDD" id="cd00473">
    <property type="entry name" value="bS6"/>
    <property type="match status" value="1"/>
</dbReference>
<dbReference type="KEGG" id="care:LT85_2131"/>
<dbReference type="AlphaFoldDB" id="A0A0A1FCB9"/>
<accession>A0A0A1FCB9</accession>
<dbReference type="PANTHER" id="PTHR21011">
    <property type="entry name" value="MITOCHONDRIAL 28S RIBOSOMAL PROTEIN S6"/>
    <property type="match status" value="1"/>
</dbReference>
<evidence type="ECO:0000256" key="5">
    <source>
        <dbReference type="ARBA" id="ARBA00035294"/>
    </source>
</evidence>
<dbReference type="InterPro" id="IPR020814">
    <property type="entry name" value="Ribosomal_S6_plastid/chlpt"/>
</dbReference>
<gene>
    <name evidence="6" type="primary">rpsF</name>
    <name evidence="7" type="ORF">LT85_2131</name>
</gene>
<keyword evidence="2 6" id="KW-0689">Ribosomal protein</keyword>
<dbReference type="PATRIC" id="fig|279058.17.peg.2033"/>
<dbReference type="PANTHER" id="PTHR21011:SF1">
    <property type="entry name" value="SMALL RIBOSOMAL SUBUNIT PROTEIN BS6M"/>
    <property type="match status" value="1"/>
</dbReference>
<evidence type="ECO:0000256" key="1">
    <source>
        <dbReference type="ARBA" id="ARBA00009512"/>
    </source>
</evidence>
<name>A0A0A1FCB9_9BURK</name>
<evidence type="ECO:0000313" key="8">
    <source>
        <dbReference type="Proteomes" id="UP000030302"/>
    </source>
</evidence>
<keyword evidence="6" id="KW-0699">rRNA-binding</keyword>
<reference evidence="8" key="1">
    <citation type="journal article" date="2014" name="Soil Biol. Biochem.">
        <title>Structure and function of bacterial communities in ageing soils: Insights from the Mendocino ecological staircase.</title>
        <authorList>
            <person name="Uroz S."/>
            <person name="Tech J.J."/>
            <person name="Sawaya N.A."/>
            <person name="Frey-Klett P."/>
            <person name="Leveau J.H.J."/>
        </authorList>
    </citation>
    <scope>NUCLEOTIDE SEQUENCE [LARGE SCALE GENOMIC DNA]</scope>
    <source>
        <strain evidence="8">Cal35</strain>
    </source>
</reference>
<dbReference type="InterPro" id="IPR035980">
    <property type="entry name" value="Ribosomal_bS6_sf"/>
</dbReference>
<keyword evidence="3 6" id="KW-0687">Ribonucleoprotein</keyword>
<sequence>MRHYEIVFIVHPDQSEQVPAMIERYKGIVTTRGGTVHRVEDWGRRQLAYLIQKLAKAHYVCLNIECDSETLAEIETGFKFNDAVLRHLTVKLKKAETGPSPMMKAVQKEDAAKSHRTEAPAA</sequence>
<dbReference type="STRING" id="279058.LT85_2131"/>
<comment type="similarity">
    <text evidence="1 6">Belongs to the bacterial ribosomal protein bS6 family.</text>
</comment>
<evidence type="ECO:0000256" key="3">
    <source>
        <dbReference type="ARBA" id="ARBA00023274"/>
    </source>
</evidence>
<dbReference type="InterPro" id="IPR014717">
    <property type="entry name" value="Transl_elong_EF1B/ribsomal_bS6"/>
</dbReference>
<keyword evidence="8" id="KW-1185">Reference proteome</keyword>
<dbReference type="GO" id="GO:0006412">
    <property type="term" value="P:translation"/>
    <property type="evidence" value="ECO:0007669"/>
    <property type="project" value="UniProtKB-UniRule"/>
</dbReference>
<dbReference type="Pfam" id="PF01250">
    <property type="entry name" value="Ribosomal_S6"/>
    <property type="match status" value="1"/>
</dbReference>
<evidence type="ECO:0000256" key="2">
    <source>
        <dbReference type="ARBA" id="ARBA00022980"/>
    </source>
</evidence>
<dbReference type="SUPFAM" id="SSF54995">
    <property type="entry name" value="Ribosomal protein S6"/>
    <property type="match status" value="1"/>
</dbReference>
<comment type="function">
    <text evidence="4 6">Binds together with bS18 to 16S ribosomal RNA.</text>
</comment>
<dbReference type="Proteomes" id="UP000030302">
    <property type="component" value="Chromosome"/>
</dbReference>
<dbReference type="Gene3D" id="3.30.70.60">
    <property type="match status" value="1"/>
</dbReference>
<dbReference type="HAMAP" id="MF_00360">
    <property type="entry name" value="Ribosomal_bS6"/>
    <property type="match status" value="1"/>
</dbReference>
<evidence type="ECO:0000256" key="4">
    <source>
        <dbReference type="ARBA" id="ARBA00035104"/>
    </source>
</evidence>
<proteinExistence type="inferred from homology"/>
<dbReference type="GO" id="GO:0070181">
    <property type="term" value="F:small ribosomal subunit rRNA binding"/>
    <property type="evidence" value="ECO:0007669"/>
    <property type="project" value="TreeGrafter"/>
</dbReference>
<evidence type="ECO:0000313" key="7">
    <source>
        <dbReference type="EMBL" id="AIY41289.1"/>
    </source>
</evidence>
<dbReference type="GO" id="GO:0003735">
    <property type="term" value="F:structural constituent of ribosome"/>
    <property type="evidence" value="ECO:0007669"/>
    <property type="project" value="InterPro"/>
</dbReference>
<dbReference type="RefSeq" id="WP_038488331.1">
    <property type="nucleotide sequence ID" value="NZ_CP009962.1"/>
</dbReference>
<evidence type="ECO:0000256" key="6">
    <source>
        <dbReference type="HAMAP-Rule" id="MF_00360"/>
    </source>
</evidence>
<organism evidence="7 8">
    <name type="scientific">Collimonas arenae</name>
    <dbReference type="NCBI Taxonomy" id="279058"/>
    <lineage>
        <taxon>Bacteria</taxon>
        <taxon>Pseudomonadati</taxon>
        <taxon>Pseudomonadota</taxon>
        <taxon>Betaproteobacteria</taxon>
        <taxon>Burkholderiales</taxon>
        <taxon>Oxalobacteraceae</taxon>
        <taxon>Collimonas</taxon>
    </lineage>
</organism>
<dbReference type="OrthoDB" id="9812702at2"/>
<dbReference type="HOGENOM" id="CLU_113441_6_1_4"/>
<dbReference type="EMBL" id="CP009962">
    <property type="protein sequence ID" value="AIY41289.1"/>
    <property type="molecule type" value="Genomic_DNA"/>
</dbReference>